<evidence type="ECO:0000259" key="4">
    <source>
        <dbReference type="SMART" id="SM00079"/>
    </source>
</evidence>
<reference evidence="5 6" key="1">
    <citation type="submission" date="2014-07" db="EMBL/GenBank/DDBJ databases">
        <title>Draft genome of Clostridium sulfidigenes 113A isolated from sediments associated with methane hydrate from Krishna Godavari basin.</title>
        <authorList>
            <person name="Honkalas V.S."/>
            <person name="Dabir A.P."/>
            <person name="Arora P."/>
            <person name="Dhakephalkar P.K."/>
        </authorList>
    </citation>
    <scope>NUCLEOTIDE SEQUENCE [LARGE SCALE GENOMIC DNA]</scope>
    <source>
        <strain evidence="5 6">113A</strain>
    </source>
</reference>
<dbReference type="PROSITE" id="PS51257">
    <property type="entry name" value="PROKAR_LIPOPROTEIN"/>
    <property type="match status" value="1"/>
</dbReference>
<dbReference type="SMART" id="SM00079">
    <property type="entry name" value="PBPe"/>
    <property type="match status" value="1"/>
</dbReference>
<evidence type="ECO:0000259" key="3">
    <source>
        <dbReference type="SMART" id="SM00062"/>
    </source>
</evidence>
<comment type="caution">
    <text evidence="5">The sequence shown here is derived from an EMBL/GenBank/DDBJ whole genome shotgun (WGS) entry which is preliminary data.</text>
</comment>
<dbReference type="SUPFAM" id="SSF53850">
    <property type="entry name" value="Periplasmic binding protein-like II"/>
    <property type="match status" value="1"/>
</dbReference>
<evidence type="ECO:0000256" key="2">
    <source>
        <dbReference type="SAM" id="SignalP"/>
    </source>
</evidence>
<dbReference type="InterPro" id="IPR001320">
    <property type="entry name" value="Iontro_rcpt_C"/>
</dbReference>
<dbReference type="AlphaFoldDB" id="A0A084J9Z6"/>
<dbReference type="GO" id="GO:0015276">
    <property type="term" value="F:ligand-gated monoatomic ion channel activity"/>
    <property type="evidence" value="ECO:0007669"/>
    <property type="project" value="InterPro"/>
</dbReference>
<feature type="domain" description="Ionotropic glutamate receptor C-terminal" evidence="4">
    <location>
        <begin position="42"/>
        <end position="266"/>
    </location>
</feature>
<sequence>MKKGILKKIFALAMVGTMSLSLMACGNKEEVDLLSKIKKEGKLKVGMSVDYAPYEFFIMENGEKKTVGLDISLVSEIAKDLGVEYEIQEMEFSTICDATRNGIIDLGVSGLSVNEERKEVIDFSNIYFQAEQGILINKNNSETIKSIDDLKGKKVGAQNGSTQATLAQGIENADVKLLAQVPTLIQDLIAGNLDAVIVELPVADIQAIVHEELAVAKEKINDTSGGGSAIAISKGQPALLEAVNKTLERLESEGKIQEFYKEAIKLSKDEVTAQ</sequence>
<protein>
    <submittedName>
        <fullName evidence="5">Amino acid ABC transporter</fullName>
    </submittedName>
</protein>
<proteinExistence type="predicted"/>
<feature type="domain" description="Solute-binding protein family 3/N-terminal" evidence="3">
    <location>
        <begin position="42"/>
        <end position="263"/>
    </location>
</feature>
<dbReference type="Pfam" id="PF00497">
    <property type="entry name" value="SBP_bac_3"/>
    <property type="match status" value="1"/>
</dbReference>
<evidence type="ECO:0000313" key="5">
    <source>
        <dbReference type="EMBL" id="KEZ85780.1"/>
    </source>
</evidence>
<dbReference type="Proteomes" id="UP000028542">
    <property type="component" value="Unassembled WGS sequence"/>
</dbReference>
<dbReference type="eggNOG" id="COG0834">
    <property type="taxonomic scope" value="Bacteria"/>
</dbReference>
<dbReference type="PANTHER" id="PTHR35936">
    <property type="entry name" value="MEMBRANE-BOUND LYTIC MUREIN TRANSGLYCOSYLASE F"/>
    <property type="match status" value="1"/>
</dbReference>
<keyword evidence="6" id="KW-1185">Reference proteome</keyword>
<dbReference type="RefSeq" id="WP_035133829.1">
    <property type="nucleotide sequence ID" value="NZ_JPMD01000030.1"/>
</dbReference>
<feature type="chain" id="PRO_5039551802" evidence="2">
    <location>
        <begin position="25"/>
        <end position="274"/>
    </location>
</feature>
<dbReference type="Gene3D" id="3.40.190.10">
    <property type="entry name" value="Periplasmic binding protein-like II"/>
    <property type="match status" value="2"/>
</dbReference>
<dbReference type="EMBL" id="JPMD01000030">
    <property type="protein sequence ID" value="KEZ85780.1"/>
    <property type="molecule type" value="Genomic_DNA"/>
</dbReference>
<feature type="signal peptide" evidence="2">
    <location>
        <begin position="1"/>
        <end position="24"/>
    </location>
</feature>
<name>A0A084J9Z6_9CLOT</name>
<dbReference type="STRING" id="318464.IO99_12800"/>
<dbReference type="GO" id="GO:0016020">
    <property type="term" value="C:membrane"/>
    <property type="evidence" value="ECO:0007669"/>
    <property type="project" value="InterPro"/>
</dbReference>
<evidence type="ECO:0000256" key="1">
    <source>
        <dbReference type="ARBA" id="ARBA00022729"/>
    </source>
</evidence>
<evidence type="ECO:0000313" key="6">
    <source>
        <dbReference type="Proteomes" id="UP000028542"/>
    </source>
</evidence>
<organism evidence="5 6">
    <name type="scientific">Clostridium sulfidigenes</name>
    <dbReference type="NCBI Taxonomy" id="318464"/>
    <lineage>
        <taxon>Bacteria</taxon>
        <taxon>Bacillati</taxon>
        <taxon>Bacillota</taxon>
        <taxon>Clostridia</taxon>
        <taxon>Eubacteriales</taxon>
        <taxon>Clostridiaceae</taxon>
        <taxon>Clostridium</taxon>
    </lineage>
</organism>
<accession>A0A084J9Z6</accession>
<keyword evidence="1 2" id="KW-0732">Signal</keyword>
<dbReference type="PANTHER" id="PTHR35936:SF17">
    <property type="entry name" value="ARGININE-BINDING EXTRACELLULAR PROTEIN ARTP"/>
    <property type="match status" value="1"/>
</dbReference>
<dbReference type="InterPro" id="IPR001638">
    <property type="entry name" value="Solute-binding_3/MltF_N"/>
</dbReference>
<gene>
    <name evidence="5" type="ORF">IO99_12800</name>
</gene>
<dbReference type="SMART" id="SM00062">
    <property type="entry name" value="PBPb"/>
    <property type="match status" value="1"/>
</dbReference>